<evidence type="ECO:0000313" key="2">
    <source>
        <dbReference type="Proteomes" id="UP001472677"/>
    </source>
</evidence>
<dbReference type="Proteomes" id="UP001472677">
    <property type="component" value="Unassembled WGS sequence"/>
</dbReference>
<keyword evidence="2" id="KW-1185">Reference proteome</keyword>
<comment type="caution">
    <text evidence="1">The sequence shown here is derived from an EMBL/GenBank/DDBJ whole genome shotgun (WGS) entry which is preliminary data.</text>
</comment>
<organism evidence="1 2">
    <name type="scientific">Hibiscus sabdariffa</name>
    <name type="common">roselle</name>
    <dbReference type="NCBI Taxonomy" id="183260"/>
    <lineage>
        <taxon>Eukaryota</taxon>
        <taxon>Viridiplantae</taxon>
        <taxon>Streptophyta</taxon>
        <taxon>Embryophyta</taxon>
        <taxon>Tracheophyta</taxon>
        <taxon>Spermatophyta</taxon>
        <taxon>Magnoliopsida</taxon>
        <taxon>eudicotyledons</taxon>
        <taxon>Gunneridae</taxon>
        <taxon>Pentapetalae</taxon>
        <taxon>rosids</taxon>
        <taxon>malvids</taxon>
        <taxon>Malvales</taxon>
        <taxon>Malvaceae</taxon>
        <taxon>Malvoideae</taxon>
        <taxon>Hibiscus</taxon>
    </lineage>
</organism>
<gene>
    <name evidence="1" type="ORF">V6N12_058769</name>
</gene>
<evidence type="ECO:0000313" key="1">
    <source>
        <dbReference type="EMBL" id="KAK8565197.1"/>
    </source>
</evidence>
<dbReference type="EMBL" id="JBBPBM010000010">
    <property type="protein sequence ID" value="KAK8565197.1"/>
    <property type="molecule type" value="Genomic_DNA"/>
</dbReference>
<reference evidence="1 2" key="1">
    <citation type="journal article" date="2024" name="G3 (Bethesda)">
        <title>Genome assembly of Hibiscus sabdariffa L. provides insights into metabolisms of medicinal natural products.</title>
        <authorList>
            <person name="Kim T."/>
        </authorList>
    </citation>
    <scope>NUCLEOTIDE SEQUENCE [LARGE SCALE GENOMIC DNA]</scope>
    <source>
        <strain evidence="1">TK-2024</strain>
        <tissue evidence="1">Old leaves</tissue>
    </source>
</reference>
<protein>
    <submittedName>
        <fullName evidence="1">Uncharacterized protein</fullName>
    </submittedName>
</protein>
<name>A0ABR2ET36_9ROSI</name>
<sequence>MTCSDAGPPINPCVGCETGSELEVSSSESKPKLHLKLDASAFEWLQNRLSISDFFLPEPPLNSFAGAHLMQGCIGQPSQRIRASAPYTNPAPMNNNMLHTQMSDVIGGQASSSNLISILLFTGAGFVYEDDAGIRCDGCPIYPCMRCAPANEFKGGQASGWIQASAPYTHSVPVKNNQQMARLRQTGVNFGSTYHPNGSYSNLSSAIENDNRVWVTASNFKCNSGLDSKQHTLSSLPAPHSIQGLIGGEASEQGIHDPSHNKQMMVKRKTALETTSSVAFTSLTTMVSTSPSCRSHLEQVLPP</sequence>
<proteinExistence type="predicted"/>
<accession>A0ABR2ET36</accession>